<keyword evidence="1" id="KW-0812">Transmembrane</keyword>
<dbReference type="InterPro" id="IPR021306">
    <property type="entry name" value="DUF2878"/>
</dbReference>
<accession>A0ABY3MYE2</accession>
<dbReference type="EMBL" id="PJAI02000005">
    <property type="protein sequence ID" value="TYK66214.1"/>
    <property type="molecule type" value="Genomic_DNA"/>
</dbReference>
<keyword evidence="1" id="KW-1133">Transmembrane helix</keyword>
<feature type="transmembrane region" description="Helical" evidence="1">
    <location>
        <begin position="106"/>
        <end position="125"/>
    </location>
</feature>
<proteinExistence type="predicted"/>
<feature type="transmembrane region" description="Helical" evidence="1">
    <location>
        <begin position="67"/>
        <end position="94"/>
    </location>
</feature>
<feature type="transmembrane region" description="Helical" evidence="1">
    <location>
        <begin position="43"/>
        <end position="61"/>
    </location>
</feature>
<gene>
    <name evidence="2" type="ORF">CWS31_006300</name>
</gene>
<dbReference type="Proteomes" id="UP000815846">
    <property type="component" value="Unassembled WGS sequence"/>
</dbReference>
<sequence>MVIYMLINIIGFNASWFGLILLGQIFIPFTLFWLGLHLHRSQFIAAEIKLIVSITLIGIVVDTSLKLAGVLIFPNVFLIPLWLITLWSAFAATVAHSLQFLGRSKVLQLIIGFIFPPLSYIGGASLSSVEFGYNLTITYIILGSVWALLMVLFFVLKNVFYAKVNCHE</sequence>
<evidence type="ECO:0000256" key="1">
    <source>
        <dbReference type="SAM" id="Phobius"/>
    </source>
</evidence>
<organism evidence="2 3">
    <name type="scientific">Colwellia echini</name>
    <dbReference type="NCBI Taxonomy" id="1982103"/>
    <lineage>
        <taxon>Bacteria</taxon>
        <taxon>Pseudomonadati</taxon>
        <taxon>Pseudomonadota</taxon>
        <taxon>Gammaproteobacteria</taxon>
        <taxon>Alteromonadales</taxon>
        <taxon>Colwelliaceae</taxon>
        <taxon>Colwellia</taxon>
    </lineage>
</organism>
<feature type="transmembrane region" description="Helical" evidence="1">
    <location>
        <begin position="14"/>
        <end position="36"/>
    </location>
</feature>
<dbReference type="Pfam" id="PF11086">
    <property type="entry name" value="DUF2878"/>
    <property type="match status" value="1"/>
</dbReference>
<keyword evidence="3" id="KW-1185">Reference proteome</keyword>
<keyword evidence="1" id="KW-0472">Membrane</keyword>
<feature type="transmembrane region" description="Helical" evidence="1">
    <location>
        <begin position="137"/>
        <end position="156"/>
    </location>
</feature>
<evidence type="ECO:0000313" key="3">
    <source>
        <dbReference type="Proteomes" id="UP000815846"/>
    </source>
</evidence>
<name>A0ABY3MYE2_9GAMM</name>
<evidence type="ECO:0000313" key="2">
    <source>
        <dbReference type="EMBL" id="TYK66214.1"/>
    </source>
</evidence>
<reference evidence="2 3" key="1">
    <citation type="submission" date="2019-08" db="EMBL/GenBank/DDBJ databases">
        <title>Microbe sample from Colwellia echini.</title>
        <authorList>
            <person name="Christiansen L."/>
            <person name="Pathiraja D."/>
            <person name="Schultz-Johansen M."/>
            <person name="Choi I.-G."/>
            <person name="Stougaard P."/>
        </authorList>
    </citation>
    <scope>NUCLEOTIDE SEQUENCE [LARGE SCALE GENOMIC DNA]</scope>
    <source>
        <strain evidence="2 3">A3</strain>
    </source>
</reference>
<protein>
    <submittedName>
        <fullName evidence="2">DUF2878 domain-containing protein</fullName>
    </submittedName>
</protein>
<comment type="caution">
    <text evidence="2">The sequence shown here is derived from an EMBL/GenBank/DDBJ whole genome shotgun (WGS) entry which is preliminary data.</text>
</comment>